<evidence type="ECO:0000313" key="2">
    <source>
        <dbReference type="EMBL" id="MDQ9071876.1"/>
    </source>
</evidence>
<evidence type="ECO:0000313" key="3">
    <source>
        <dbReference type="Proteomes" id="UP001243195"/>
    </source>
</evidence>
<keyword evidence="2" id="KW-0449">Lipoprotein</keyword>
<organism evidence="2 3">
    <name type="scientific">Acinetobacter gerneri</name>
    <dbReference type="NCBI Taxonomy" id="202952"/>
    <lineage>
        <taxon>Bacteria</taxon>
        <taxon>Pseudomonadati</taxon>
        <taxon>Pseudomonadota</taxon>
        <taxon>Gammaproteobacteria</taxon>
        <taxon>Moraxellales</taxon>
        <taxon>Moraxellaceae</taxon>
        <taxon>Acinetobacter</taxon>
    </lineage>
</organism>
<dbReference type="NCBIfam" id="TIGR03352">
    <property type="entry name" value="VI_chp_3"/>
    <property type="match status" value="1"/>
</dbReference>
<comment type="caution">
    <text evidence="2">The sequence shown here is derived from an EMBL/GenBank/DDBJ whole genome shotgun (WGS) entry which is preliminary data.</text>
</comment>
<dbReference type="PANTHER" id="PTHR37625">
    <property type="entry name" value="OUTER MEMBRANE LIPOPROTEIN-RELATED"/>
    <property type="match status" value="1"/>
</dbReference>
<dbReference type="PANTHER" id="PTHR37625:SF4">
    <property type="entry name" value="OUTER MEMBRANE LIPOPROTEIN"/>
    <property type="match status" value="1"/>
</dbReference>
<dbReference type="Gene3D" id="2.60.40.4150">
    <property type="entry name" value="Type VI secretion system, lipoprotein SciN"/>
    <property type="match status" value="1"/>
</dbReference>
<gene>
    <name evidence="2" type="primary">tssJ</name>
    <name evidence="2" type="ORF">RFH51_10440</name>
</gene>
<name>A0AAW8JGI1_9GAMM</name>
<feature type="signal peptide" evidence="1">
    <location>
        <begin position="1"/>
        <end position="20"/>
    </location>
</feature>
<evidence type="ECO:0000256" key="1">
    <source>
        <dbReference type="SAM" id="SignalP"/>
    </source>
</evidence>
<accession>A0AAW8JGI1</accession>
<dbReference type="Pfam" id="PF12790">
    <property type="entry name" value="T6SS-SciN"/>
    <property type="match status" value="1"/>
</dbReference>
<proteinExistence type="predicted"/>
<dbReference type="PROSITE" id="PS51257">
    <property type="entry name" value="PROKAR_LIPOPROTEIN"/>
    <property type="match status" value="1"/>
</dbReference>
<feature type="chain" id="PRO_5044026843" evidence="1">
    <location>
        <begin position="21"/>
        <end position="218"/>
    </location>
</feature>
<sequence>MNMTKLILLTYITIILTACSTLPTKNNTNDTELEVYIFAEDDINPNLLAEPSPLRLSILQLSTEVEFNQMNELTLTDTYKNHLGESVVEEMSVTVRPEDQVNFKLPLNDKANYIGVVAAYRELDKNWKMSLYKQDKKWYQKGGNFLYLDVKNNGVTQLTKKEAMQKILDKKMAEQGKNLDELSKKQKKKLKESVEKIMDGKKPADLKKGLYMQSTGTE</sequence>
<keyword evidence="1" id="KW-0732">Signal</keyword>
<protein>
    <submittedName>
        <fullName evidence="2">Type VI secretion system lipoprotein TssJ</fullName>
    </submittedName>
</protein>
<dbReference type="EMBL" id="JAVIDA010000012">
    <property type="protein sequence ID" value="MDQ9071876.1"/>
    <property type="molecule type" value="Genomic_DNA"/>
</dbReference>
<dbReference type="InterPro" id="IPR038706">
    <property type="entry name" value="Type_VI_SciN-like_sf"/>
</dbReference>
<dbReference type="RefSeq" id="WP_277091121.1">
    <property type="nucleotide sequence ID" value="NZ_DAMBEH010000018.1"/>
</dbReference>
<dbReference type="AlphaFoldDB" id="A0AAW8JGI1"/>
<dbReference type="Proteomes" id="UP001243195">
    <property type="component" value="Unassembled WGS sequence"/>
</dbReference>
<dbReference type="InterPro" id="IPR017734">
    <property type="entry name" value="T6SS_SciN"/>
</dbReference>
<reference evidence="2" key="1">
    <citation type="submission" date="2023-08" db="EMBL/GenBank/DDBJ databases">
        <title>Emergence of clinically-relevant ST2 carbapenem-resistant Acinetobacter baumannii strains in hospital sewages in Zhejiang, East of China.</title>
        <authorList>
            <person name="Kaichao C."/>
            <person name="Zhang R."/>
        </authorList>
    </citation>
    <scope>NUCLEOTIDE SEQUENCE</scope>
    <source>
        <strain evidence="2">M-SY-60</strain>
    </source>
</reference>